<proteinExistence type="predicted"/>
<evidence type="ECO:0000313" key="2">
    <source>
        <dbReference type="Proteomes" id="UP000800093"/>
    </source>
</evidence>
<sequence>MQCLHPHMLTAPRIFIRCTPWCRISGRHYASDPQLEWFAKLRDEMLNRELPRLYRRFRPSKAEALEDSLRPFIPIKIITSKGKRVWPPEYHLIHFNHRIDPSKLLPDGTDALHSPGSPYVRRMWAGGSIRLDPEKYYDESCGWYGNVNCFSIERIKDVQLRDNDKILVKIERRFAPKAALRHNIGESPSDNAFDILSRKVPEAPEFGVASMVEERNLLFMRERSAEDLGASLSGTIRYLPSSKTPEFSHTLIPTAELLSCFSQLTANKHAIHLDREYTRNVEGHRNLLVHGPLTLTLLLRFVTNHLNNISAHTPQVIQSIEYRNLAPLYCDEQMRLCARRRTQVKIEGGRRADEEGHIYDVWIEGPTGGIAVKGTIHTAPGVGVAQHPDLKAHFTRRRSLVRLVEAPPRPMKAVFSRRQQLLARQIVARRAHPLFIESAARKCLPMPLVRKYKTTKEHRIDPLPRFALRGVKKVASRPVIRYKSQKLEYSRLAKKTMLYWGQKWREEE</sequence>
<organism evidence="1 2">
    <name type="scientific">Lojkania enalia</name>
    <dbReference type="NCBI Taxonomy" id="147567"/>
    <lineage>
        <taxon>Eukaryota</taxon>
        <taxon>Fungi</taxon>
        <taxon>Dikarya</taxon>
        <taxon>Ascomycota</taxon>
        <taxon>Pezizomycotina</taxon>
        <taxon>Dothideomycetes</taxon>
        <taxon>Pleosporomycetidae</taxon>
        <taxon>Pleosporales</taxon>
        <taxon>Pleosporales incertae sedis</taxon>
        <taxon>Lojkania</taxon>
    </lineage>
</organism>
<gene>
    <name evidence="1" type="ORF">CC78DRAFT_570781</name>
</gene>
<dbReference type="InterPro" id="IPR052741">
    <property type="entry name" value="Mitochondrial_HTD2"/>
</dbReference>
<dbReference type="Proteomes" id="UP000800093">
    <property type="component" value="Unassembled WGS sequence"/>
</dbReference>
<dbReference type="GO" id="GO:0005739">
    <property type="term" value="C:mitochondrion"/>
    <property type="evidence" value="ECO:0007669"/>
    <property type="project" value="TreeGrafter"/>
</dbReference>
<dbReference type="AlphaFoldDB" id="A0A9P4K4A2"/>
<accession>A0A9P4K4A2</accession>
<dbReference type="PANTHER" id="PTHR28152">
    <property type="entry name" value="HYDROXYACYL-THIOESTER DEHYDRATASE TYPE 2, MITOCHONDRIAL"/>
    <property type="match status" value="1"/>
</dbReference>
<dbReference type="GO" id="GO:0019171">
    <property type="term" value="F:(3R)-hydroxyacyl-[acyl-carrier-protein] dehydratase activity"/>
    <property type="evidence" value="ECO:0007669"/>
    <property type="project" value="TreeGrafter"/>
</dbReference>
<dbReference type="OrthoDB" id="3257538at2759"/>
<protein>
    <submittedName>
        <fullName evidence="1">Uncharacterized protein</fullName>
    </submittedName>
</protein>
<dbReference type="PANTHER" id="PTHR28152:SF1">
    <property type="entry name" value="HYDROXYACYL-THIOESTER DEHYDRATASE TYPE 2, MITOCHONDRIAL"/>
    <property type="match status" value="1"/>
</dbReference>
<evidence type="ECO:0000313" key="1">
    <source>
        <dbReference type="EMBL" id="KAF2261047.1"/>
    </source>
</evidence>
<name>A0A9P4K4A2_9PLEO</name>
<keyword evidence="2" id="KW-1185">Reference proteome</keyword>
<comment type="caution">
    <text evidence="1">The sequence shown here is derived from an EMBL/GenBank/DDBJ whole genome shotgun (WGS) entry which is preliminary data.</text>
</comment>
<dbReference type="InterPro" id="IPR029069">
    <property type="entry name" value="HotDog_dom_sf"/>
</dbReference>
<dbReference type="SUPFAM" id="SSF54637">
    <property type="entry name" value="Thioesterase/thiol ester dehydrase-isomerase"/>
    <property type="match status" value="1"/>
</dbReference>
<dbReference type="EMBL" id="ML986666">
    <property type="protein sequence ID" value="KAF2261047.1"/>
    <property type="molecule type" value="Genomic_DNA"/>
</dbReference>
<dbReference type="Gene3D" id="3.10.129.10">
    <property type="entry name" value="Hotdog Thioesterase"/>
    <property type="match status" value="1"/>
</dbReference>
<reference evidence="2" key="1">
    <citation type="journal article" date="2020" name="Stud. Mycol.">
        <title>101 Dothideomycetes genomes: A test case for predicting lifestyles and emergence of pathogens.</title>
        <authorList>
            <person name="Haridas S."/>
            <person name="Albert R."/>
            <person name="Binder M."/>
            <person name="Bloem J."/>
            <person name="LaButti K."/>
            <person name="Salamov A."/>
            <person name="Andreopoulos B."/>
            <person name="Baker S."/>
            <person name="Barry K."/>
            <person name="Bills G."/>
            <person name="Bluhm B."/>
            <person name="Cannon C."/>
            <person name="Castanera R."/>
            <person name="Culley D."/>
            <person name="Daum C."/>
            <person name="Ezra D."/>
            <person name="Gonzalez J."/>
            <person name="Henrissat B."/>
            <person name="Kuo A."/>
            <person name="Liang C."/>
            <person name="Lipzen A."/>
            <person name="Lutzoni F."/>
            <person name="Magnuson J."/>
            <person name="Mondo S."/>
            <person name="Nolan M."/>
            <person name="Ohm R."/>
            <person name="Pangilinan J."/>
            <person name="Park H.-J."/>
            <person name="Ramirez L."/>
            <person name="Alfaro M."/>
            <person name="Sun H."/>
            <person name="Tritt A."/>
            <person name="Yoshinaga Y."/>
            <person name="Zwiers L.-H."/>
            <person name="Turgeon B."/>
            <person name="Goodwin S."/>
            <person name="Spatafora J."/>
            <person name="Crous P."/>
            <person name="Grigoriev I."/>
        </authorList>
    </citation>
    <scope>NUCLEOTIDE SEQUENCE [LARGE SCALE GENOMIC DNA]</scope>
    <source>
        <strain evidence="2">CBS 304.66</strain>
    </source>
</reference>